<dbReference type="EMBL" id="FOHE01000014">
    <property type="protein sequence ID" value="SET53808.1"/>
    <property type="molecule type" value="Genomic_DNA"/>
</dbReference>
<keyword evidence="2" id="KW-1185">Reference proteome</keyword>
<sequence>MYYSHPYIRSNSNTQQTNHSINVVGEGMISVEPDRAIALLGVVTEDKNLSQAQRKNAENATNVINALLQQNVPRTNIQTFDYRINLNYDYKEGEQLFRGYQVTNLLQVIIEPVDRMGTIVDIAVENGANTVRNVQITVANKEQFYEEALKKAVEKAQVKASIIAQEIGVSIRAVPFKLNEVPTREDGRPRPMVLGVSTENTTTPIEAGQMQITAQVEAEFRY</sequence>
<dbReference type="InterPro" id="IPR052022">
    <property type="entry name" value="26kDa_periplasmic_antigen"/>
</dbReference>
<dbReference type="Gene3D" id="3.30.110.170">
    <property type="entry name" value="Protein of unknown function (DUF541), domain 1"/>
    <property type="match status" value="1"/>
</dbReference>
<dbReference type="Proteomes" id="UP000198618">
    <property type="component" value="Unassembled WGS sequence"/>
</dbReference>
<evidence type="ECO:0000313" key="2">
    <source>
        <dbReference type="Proteomes" id="UP000198618"/>
    </source>
</evidence>
<dbReference type="InterPro" id="IPR007497">
    <property type="entry name" value="SIMPL/DUF541"/>
</dbReference>
<dbReference type="OrthoDB" id="9785192at2"/>
<dbReference type="STRING" id="930131.SAMN05216389_11436"/>
<evidence type="ECO:0000313" key="1">
    <source>
        <dbReference type="EMBL" id="SET53808.1"/>
    </source>
</evidence>
<dbReference type="AlphaFoldDB" id="A0A1I0F6Q8"/>
<protein>
    <recommendedName>
        <fullName evidence="3">26 kDa periplasmic immunogenic protein</fullName>
    </recommendedName>
</protein>
<reference evidence="1 2" key="1">
    <citation type="submission" date="2016-10" db="EMBL/GenBank/DDBJ databases">
        <authorList>
            <person name="de Groot N.N."/>
        </authorList>
    </citation>
    <scope>NUCLEOTIDE SEQUENCE [LARGE SCALE GENOMIC DNA]</scope>
    <source>
        <strain evidence="1 2">IBRC-M 10780</strain>
    </source>
</reference>
<evidence type="ECO:0008006" key="3">
    <source>
        <dbReference type="Google" id="ProtNLM"/>
    </source>
</evidence>
<dbReference type="PANTHER" id="PTHR34387">
    <property type="entry name" value="SLR1258 PROTEIN"/>
    <property type="match status" value="1"/>
</dbReference>
<dbReference type="Pfam" id="PF04402">
    <property type="entry name" value="SIMPL"/>
    <property type="match status" value="1"/>
</dbReference>
<gene>
    <name evidence="1" type="ORF">SAMN05216389_11436</name>
</gene>
<dbReference type="PANTHER" id="PTHR34387:SF1">
    <property type="entry name" value="PERIPLASMIC IMMUNOGENIC PROTEIN"/>
    <property type="match status" value="1"/>
</dbReference>
<organism evidence="1 2">
    <name type="scientific">Oceanobacillus limi</name>
    <dbReference type="NCBI Taxonomy" id="930131"/>
    <lineage>
        <taxon>Bacteria</taxon>
        <taxon>Bacillati</taxon>
        <taxon>Bacillota</taxon>
        <taxon>Bacilli</taxon>
        <taxon>Bacillales</taxon>
        <taxon>Bacillaceae</taxon>
        <taxon>Oceanobacillus</taxon>
    </lineage>
</organism>
<proteinExistence type="predicted"/>
<dbReference type="Gene3D" id="3.30.70.2970">
    <property type="entry name" value="Protein of unknown function (DUF541), domain 2"/>
    <property type="match status" value="1"/>
</dbReference>
<dbReference type="GO" id="GO:0006974">
    <property type="term" value="P:DNA damage response"/>
    <property type="evidence" value="ECO:0007669"/>
    <property type="project" value="TreeGrafter"/>
</dbReference>
<accession>A0A1I0F6Q8</accession>
<name>A0A1I0F6Q8_9BACI</name>